<organism evidence="2 3">
    <name type="scientific">Erithacus rubecula</name>
    <name type="common">European robin</name>
    <dbReference type="NCBI Taxonomy" id="37610"/>
    <lineage>
        <taxon>Eukaryota</taxon>
        <taxon>Metazoa</taxon>
        <taxon>Chordata</taxon>
        <taxon>Craniata</taxon>
        <taxon>Vertebrata</taxon>
        <taxon>Euteleostomi</taxon>
        <taxon>Archelosauria</taxon>
        <taxon>Archosauria</taxon>
        <taxon>Dinosauria</taxon>
        <taxon>Saurischia</taxon>
        <taxon>Theropoda</taxon>
        <taxon>Coelurosauria</taxon>
        <taxon>Aves</taxon>
        <taxon>Neognathae</taxon>
        <taxon>Neoaves</taxon>
        <taxon>Telluraves</taxon>
        <taxon>Australaves</taxon>
        <taxon>Passeriformes</taxon>
        <taxon>Turdidae</taxon>
        <taxon>Erithacus</taxon>
    </lineage>
</organism>
<feature type="region of interest" description="Disordered" evidence="1">
    <location>
        <begin position="405"/>
        <end position="428"/>
    </location>
</feature>
<sequence>MVSKEPSKCLLTASDSDVEPAASLALEMKYALDPNRQIKKRNKALQVRFKDICEAQNEQRDKQLCSSSTQDPDKREAKAVSYKTAYRKYMTVPARRSIPNVTKSTGVQTSPDLKKCYQTFPLDRKKGNILKSASTVDTLPSENNGFLLEVKDRKAGSLQTAEFISHISERGGAEGWKSSDLHSSPKEPPAAAAAAAEAELAEAGEEEPARGRASDEAAPPLHGRLFKTEVAAVYLPGPRAEPGLARWGLSPERDGTRTVQLNGVQPPQCPAPRGSQQSLQLNVAPLGDSQPCRAALAVSQECQQIVPHTEVVDLKAQLQMMENLISSSQETIKVLLGVIQELEKGEAHREGLSYRTGQDTANCDTCRNSACIIYSVELDFKQQEDKLQPVLRKLHPIEETQVAPLPYSQESYSSTPKQKSKTESKKHGRWKLWFL</sequence>
<feature type="region of interest" description="Disordered" evidence="1">
    <location>
        <begin position="57"/>
        <end position="78"/>
    </location>
</feature>
<dbReference type="Proteomes" id="UP000529965">
    <property type="component" value="Unassembled WGS sequence"/>
</dbReference>
<feature type="non-terminal residue" evidence="2">
    <location>
        <position position="435"/>
    </location>
</feature>
<dbReference type="PANTHER" id="PTHR28682">
    <property type="entry name" value="INHIBITORY SYNAPTIC FACTOR 2A-RELATED"/>
    <property type="match status" value="1"/>
</dbReference>
<dbReference type="PANTHER" id="PTHR28682:SF1">
    <property type="entry name" value="INHIBITORY SYNAPTIC FACTOR 2A"/>
    <property type="match status" value="1"/>
</dbReference>
<feature type="compositionally biased region" description="Polar residues" evidence="1">
    <location>
        <begin position="408"/>
        <end position="417"/>
    </location>
</feature>
<dbReference type="InterPro" id="IPR029337">
    <property type="entry name" value="INSYN2"/>
</dbReference>
<accession>A0A7K7G1P2</accession>
<keyword evidence="3" id="KW-1185">Reference proteome</keyword>
<name>A0A7K7G1P2_ERIRU</name>
<evidence type="ECO:0000313" key="2">
    <source>
        <dbReference type="EMBL" id="NWY63503.1"/>
    </source>
</evidence>
<dbReference type="GO" id="GO:0014069">
    <property type="term" value="C:postsynaptic density"/>
    <property type="evidence" value="ECO:0007669"/>
    <property type="project" value="TreeGrafter"/>
</dbReference>
<evidence type="ECO:0000256" key="1">
    <source>
        <dbReference type="SAM" id="MobiDB-lite"/>
    </source>
</evidence>
<reference evidence="2 3" key="1">
    <citation type="submission" date="2019-09" db="EMBL/GenBank/DDBJ databases">
        <title>Bird 10,000 Genomes (B10K) Project - Family phase.</title>
        <authorList>
            <person name="Zhang G."/>
        </authorList>
    </citation>
    <scope>NUCLEOTIDE SEQUENCE [LARGE SCALE GENOMIC DNA]</scope>
    <source>
        <strain evidence="2">OUT-0015</strain>
        <tissue evidence="2">Blood</tissue>
    </source>
</reference>
<feature type="compositionally biased region" description="Basic and acidic residues" evidence="1">
    <location>
        <begin position="171"/>
        <end position="185"/>
    </location>
</feature>
<dbReference type="EMBL" id="VZSK01000004">
    <property type="protein sequence ID" value="NWY63503.1"/>
    <property type="molecule type" value="Genomic_DNA"/>
</dbReference>
<feature type="non-terminal residue" evidence="2">
    <location>
        <position position="1"/>
    </location>
</feature>
<dbReference type="AlphaFoldDB" id="A0A7K7G1P2"/>
<dbReference type="Pfam" id="PF15265">
    <property type="entry name" value="FAM196"/>
    <property type="match status" value="1"/>
</dbReference>
<proteinExistence type="predicted"/>
<feature type="region of interest" description="Disordered" evidence="1">
    <location>
        <begin position="171"/>
        <end position="222"/>
    </location>
</feature>
<dbReference type="GO" id="GO:0060080">
    <property type="term" value="P:inhibitory postsynaptic potential"/>
    <property type="evidence" value="ECO:0007669"/>
    <property type="project" value="TreeGrafter"/>
</dbReference>
<protein>
    <submittedName>
        <fullName evidence="2">F196A protein</fullName>
    </submittedName>
</protein>
<evidence type="ECO:0000313" key="3">
    <source>
        <dbReference type="Proteomes" id="UP000529965"/>
    </source>
</evidence>
<gene>
    <name evidence="2" type="primary">Fam196a</name>
    <name evidence="2" type="ORF">ERIRUB_R06492</name>
</gene>
<feature type="compositionally biased region" description="Low complexity" evidence="1">
    <location>
        <begin position="189"/>
        <end position="198"/>
    </location>
</feature>
<comment type="caution">
    <text evidence="2">The sequence shown here is derived from an EMBL/GenBank/DDBJ whole genome shotgun (WGS) entry which is preliminary data.</text>
</comment>